<dbReference type="PANTHER" id="PTHR11662">
    <property type="entry name" value="SOLUTE CARRIER FAMILY 17"/>
    <property type="match status" value="1"/>
</dbReference>
<dbReference type="OrthoDB" id="7777937at2759"/>
<dbReference type="PANTHER" id="PTHR11662:SF455">
    <property type="entry name" value="GH23975P"/>
    <property type="match status" value="1"/>
</dbReference>
<dbReference type="FunFam" id="1.20.1250.20:FF:000532">
    <property type="entry name" value="SLC (SoLute Carrier) homolog"/>
    <property type="match status" value="1"/>
</dbReference>
<evidence type="ECO:0000313" key="7">
    <source>
        <dbReference type="EMBL" id="KAJ6646932.1"/>
    </source>
</evidence>
<dbReference type="GO" id="GO:0016020">
    <property type="term" value="C:membrane"/>
    <property type="evidence" value="ECO:0007669"/>
    <property type="project" value="UniProtKB-SubCell"/>
</dbReference>
<accession>A0A9Q0NBI9</accession>
<feature type="domain" description="Major facilitator superfamily (MFS) profile" evidence="6">
    <location>
        <begin position="33"/>
        <end position="496"/>
    </location>
</feature>
<keyword evidence="2 5" id="KW-0812">Transmembrane</keyword>
<keyword evidence="3 5" id="KW-1133">Transmembrane helix</keyword>
<evidence type="ECO:0000256" key="5">
    <source>
        <dbReference type="SAM" id="Phobius"/>
    </source>
</evidence>
<feature type="transmembrane region" description="Helical" evidence="5">
    <location>
        <begin position="437"/>
        <end position="461"/>
    </location>
</feature>
<feature type="transmembrane region" description="Helical" evidence="5">
    <location>
        <begin position="152"/>
        <end position="169"/>
    </location>
</feature>
<feature type="transmembrane region" description="Helical" evidence="5">
    <location>
        <begin position="344"/>
        <end position="368"/>
    </location>
</feature>
<dbReference type="InterPro" id="IPR050382">
    <property type="entry name" value="MFS_Na/Anion_cotransporter"/>
</dbReference>
<evidence type="ECO:0000259" key="6">
    <source>
        <dbReference type="PROSITE" id="PS50850"/>
    </source>
</evidence>
<feature type="transmembrane region" description="Helical" evidence="5">
    <location>
        <begin position="473"/>
        <end position="491"/>
    </location>
</feature>
<dbReference type="Pfam" id="PF07690">
    <property type="entry name" value="MFS_1"/>
    <property type="match status" value="1"/>
</dbReference>
<sequence length="519" mass="58460">MDKLLVSSNEMESTKTPHLIEENVPMYLRKRYLVMFLAFLGFTNLYTMRVNLSVAIVAMTTNQTVKHEDGTESWEKPFDWNNIERGYALSAFFYGYIATMLVGGTLAVKFGGTLVGKIFRFQWCDELVTFLRNESPPRYKVVQKARNRRDDIFGGGILLLSIVTLLTPIMSYNGIYYLIAARVLVGALSGLSYPSVQAVYSKWSPPLERSRTAGFGIAGIYCGTVIAMVLSGWLAETFSWQSIFYVFGSVGCVWSILWLVIVRESPDKDWWMKQDEKNYIKQSLEQQGQVNVVRPPWKKLFTSPPVWAICVGSFSYTWGFYTLLTQLPSYMNDMLDFNLQNTGFLSAVPYLVLFLTLIFSSSLADWLQTKKYLTTTQVRRTFNCFAFVGQMAFLLTAAFFTDTTVVIVCITLSVGLGAFAMNGYFPNSLDVAPQFASIIMGFSNTFGTVPGILSPIITGYIVQTPTFMEYRTVFYISCGVYLFGIIVYGSFASGKVQPWAVVYVDDSKRKSISEMGNSL</sequence>
<feature type="transmembrane region" description="Helical" evidence="5">
    <location>
        <begin position="87"/>
        <end position="108"/>
    </location>
</feature>
<dbReference type="InterPro" id="IPR036259">
    <property type="entry name" value="MFS_trans_sf"/>
</dbReference>
<comment type="subcellular location">
    <subcellularLocation>
        <location evidence="1">Membrane</location>
        <topology evidence="1">Multi-pass membrane protein</topology>
    </subcellularLocation>
</comment>
<dbReference type="Gene3D" id="1.20.1250.20">
    <property type="entry name" value="MFS general substrate transporter like domains"/>
    <property type="match status" value="3"/>
</dbReference>
<evidence type="ECO:0000313" key="8">
    <source>
        <dbReference type="Proteomes" id="UP001151699"/>
    </source>
</evidence>
<feature type="transmembrane region" description="Helical" evidence="5">
    <location>
        <begin position="380"/>
        <end position="399"/>
    </location>
</feature>
<dbReference type="InterPro" id="IPR011701">
    <property type="entry name" value="MFS"/>
</dbReference>
<evidence type="ECO:0000256" key="2">
    <source>
        <dbReference type="ARBA" id="ARBA00022692"/>
    </source>
</evidence>
<evidence type="ECO:0000256" key="3">
    <source>
        <dbReference type="ARBA" id="ARBA00022989"/>
    </source>
</evidence>
<dbReference type="GO" id="GO:0022857">
    <property type="term" value="F:transmembrane transporter activity"/>
    <property type="evidence" value="ECO:0007669"/>
    <property type="project" value="InterPro"/>
</dbReference>
<feature type="transmembrane region" description="Helical" evidence="5">
    <location>
        <begin position="240"/>
        <end position="262"/>
    </location>
</feature>
<evidence type="ECO:0000256" key="4">
    <source>
        <dbReference type="ARBA" id="ARBA00023136"/>
    </source>
</evidence>
<dbReference type="GO" id="GO:0006820">
    <property type="term" value="P:monoatomic anion transport"/>
    <property type="evidence" value="ECO:0007669"/>
    <property type="project" value="TreeGrafter"/>
</dbReference>
<dbReference type="CDD" id="cd17318">
    <property type="entry name" value="MFS_SLC17"/>
    <property type="match status" value="1"/>
</dbReference>
<feature type="transmembrane region" description="Helical" evidence="5">
    <location>
        <begin position="175"/>
        <end position="193"/>
    </location>
</feature>
<comment type="caution">
    <text evidence="7">The sequence shown here is derived from an EMBL/GenBank/DDBJ whole genome shotgun (WGS) entry which is preliminary data.</text>
</comment>
<dbReference type="AlphaFoldDB" id="A0A9Q0NBI9"/>
<feature type="transmembrane region" description="Helical" evidence="5">
    <location>
        <begin position="32"/>
        <end position="59"/>
    </location>
</feature>
<keyword evidence="8" id="KW-1185">Reference proteome</keyword>
<feature type="transmembrane region" description="Helical" evidence="5">
    <location>
        <begin position="306"/>
        <end position="324"/>
    </location>
</feature>
<dbReference type="PROSITE" id="PS50850">
    <property type="entry name" value="MFS"/>
    <property type="match status" value="1"/>
</dbReference>
<dbReference type="Proteomes" id="UP001151699">
    <property type="component" value="Chromosome A"/>
</dbReference>
<dbReference type="InterPro" id="IPR020846">
    <property type="entry name" value="MFS_dom"/>
</dbReference>
<name>A0A9Q0NBI9_9DIPT</name>
<reference evidence="7" key="1">
    <citation type="submission" date="2022-07" db="EMBL/GenBank/DDBJ databases">
        <authorList>
            <person name="Trinca V."/>
            <person name="Uliana J.V.C."/>
            <person name="Torres T.T."/>
            <person name="Ward R.J."/>
            <person name="Monesi N."/>
        </authorList>
    </citation>
    <scope>NUCLEOTIDE SEQUENCE</scope>
    <source>
        <strain evidence="7">HSMRA1968</strain>
        <tissue evidence="7">Whole embryos</tissue>
    </source>
</reference>
<gene>
    <name evidence="7" type="primary">SLC17A5_15</name>
    <name evidence="7" type="ORF">Bhyg_02146</name>
</gene>
<evidence type="ECO:0000256" key="1">
    <source>
        <dbReference type="ARBA" id="ARBA00004141"/>
    </source>
</evidence>
<keyword evidence="4 5" id="KW-0472">Membrane</keyword>
<feature type="transmembrane region" description="Helical" evidence="5">
    <location>
        <begin position="213"/>
        <end position="234"/>
    </location>
</feature>
<dbReference type="SUPFAM" id="SSF103473">
    <property type="entry name" value="MFS general substrate transporter"/>
    <property type="match status" value="2"/>
</dbReference>
<dbReference type="EMBL" id="WJQU01000001">
    <property type="protein sequence ID" value="KAJ6646932.1"/>
    <property type="molecule type" value="Genomic_DNA"/>
</dbReference>
<proteinExistence type="predicted"/>
<organism evidence="7 8">
    <name type="scientific">Pseudolycoriella hygida</name>
    <dbReference type="NCBI Taxonomy" id="35572"/>
    <lineage>
        <taxon>Eukaryota</taxon>
        <taxon>Metazoa</taxon>
        <taxon>Ecdysozoa</taxon>
        <taxon>Arthropoda</taxon>
        <taxon>Hexapoda</taxon>
        <taxon>Insecta</taxon>
        <taxon>Pterygota</taxon>
        <taxon>Neoptera</taxon>
        <taxon>Endopterygota</taxon>
        <taxon>Diptera</taxon>
        <taxon>Nematocera</taxon>
        <taxon>Sciaroidea</taxon>
        <taxon>Sciaridae</taxon>
        <taxon>Pseudolycoriella</taxon>
    </lineage>
</organism>
<protein>
    <submittedName>
        <fullName evidence="7">Sialin</fullName>
    </submittedName>
</protein>